<dbReference type="Proteomes" id="UP000596661">
    <property type="component" value="Chromosome 5"/>
</dbReference>
<feature type="region of interest" description="Disordered" evidence="1">
    <location>
        <begin position="82"/>
        <end position="167"/>
    </location>
</feature>
<dbReference type="EMBL" id="UZAU01000466">
    <property type="status" value="NOT_ANNOTATED_CDS"/>
    <property type="molecule type" value="Genomic_DNA"/>
</dbReference>
<dbReference type="AlphaFoldDB" id="A0A803PS29"/>
<reference evidence="2" key="1">
    <citation type="submission" date="2018-11" db="EMBL/GenBank/DDBJ databases">
        <authorList>
            <person name="Grassa J C."/>
        </authorList>
    </citation>
    <scope>NUCLEOTIDE SEQUENCE [LARGE SCALE GENOMIC DNA]</scope>
</reference>
<evidence type="ECO:0000313" key="2">
    <source>
        <dbReference type="EnsemblPlants" id="cds.evm.model.05.836"/>
    </source>
</evidence>
<sequence>MELLNKFLGSVHARFNEVREITQSDNVGRKNQASGSGAQKPAPPVPNPKAALKASVTETTSTAIVDLTKPILFMEPLNHIPLENSGEDSFNCDGPIRPNERRGSIFDDGANKKANIKAKEKVLPPRQSTHSSRDKQDLPSPPLAPQVLLATSTQLSRQTTELPPMPLSLFTLPARPVQLIEGKEARLEAVDKF</sequence>
<feature type="compositionally biased region" description="Polar residues" evidence="1">
    <location>
        <begin position="23"/>
        <end position="37"/>
    </location>
</feature>
<proteinExistence type="predicted"/>
<dbReference type="Gramene" id="evm.model.05.836">
    <property type="protein sequence ID" value="cds.evm.model.05.836"/>
    <property type="gene ID" value="evm.TU.05.836"/>
</dbReference>
<name>A0A803PS29_CANSA</name>
<feature type="compositionally biased region" description="Polar residues" evidence="1">
    <location>
        <begin position="149"/>
        <end position="161"/>
    </location>
</feature>
<evidence type="ECO:0000256" key="1">
    <source>
        <dbReference type="SAM" id="MobiDB-lite"/>
    </source>
</evidence>
<organism evidence="2 3">
    <name type="scientific">Cannabis sativa</name>
    <name type="common">Hemp</name>
    <name type="synonym">Marijuana</name>
    <dbReference type="NCBI Taxonomy" id="3483"/>
    <lineage>
        <taxon>Eukaryota</taxon>
        <taxon>Viridiplantae</taxon>
        <taxon>Streptophyta</taxon>
        <taxon>Embryophyta</taxon>
        <taxon>Tracheophyta</taxon>
        <taxon>Spermatophyta</taxon>
        <taxon>Magnoliopsida</taxon>
        <taxon>eudicotyledons</taxon>
        <taxon>Gunneridae</taxon>
        <taxon>Pentapetalae</taxon>
        <taxon>rosids</taxon>
        <taxon>fabids</taxon>
        <taxon>Rosales</taxon>
        <taxon>Cannabaceae</taxon>
        <taxon>Cannabis</taxon>
    </lineage>
</organism>
<accession>A0A803PS29</accession>
<feature type="compositionally biased region" description="Basic and acidic residues" evidence="1">
    <location>
        <begin position="98"/>
        <end position="123"/>
    </location>
</feature>
<evidence type="ECO:0000313" key="3">
    <source>
        <dbReference type="Proteomes" id="UP000596661"/>
    </source>
</evidence>
<reference evidence="2" key="2">
    <citation type="submission" date="2021-03" db="UniProtKB">
        <authorList>
            <consortium name="EnsemblPlants"/>
        </authorList>
    </citation>
    <scope>IDENTIFICATION</scope>
</reference>
<keyword evidence="3" id="KW-1185">Reference proteome</keyword>
<dbReference type="EnsemblPlants" id="evm.model.05.836">
    <property type="protein sequence ID" value="cds.evm.model.05.836"/>
    <property type="gene ID" value="evm.TU.05.836"/>
</dbReference>
<protein>
    <submittedName>
        <fullName evidence="2">Uncharacterized protein</fullName>
    </submittedName>
</protein>
<feature type="region of interest" description="Disordered" evidence="1">
    <location>
        <begin position="22"/>
        <end position="50"/>
    </location>
</feature>